<organism evidence="1 2">
    <name type="scientific">Candidatus Uhrbacteria bacterium RIFCSPHIGHO2_02_FULL_53_13</name>
    <dbReference type="NCBI Taxonomy" id="1802389"/>
    <lineage>
        <taxon>Bacteria</taxon>
        <taxon>Candidatus Uhriibacteriota</taxon>
    </lineage>
</organism>
<dbReference type="EMBL" id="MGDX01000028">
    <property type="protein sequence ID" value="OGL70611.1"/>
    <property type="molecule type" value="Genomic_DNA"/>
</dbReference>
<dbReference type="Proteomes" id="UP000177097">
    <property type="component" value="Unassembled WGS sequence"/>
</dbReference>
<evidence type="ECO:0000313" key="2">
    <source>
        <dbReference type="Proteomes" id="UP000177097"/>
    </source>
</evidence>
<comment type="caution">
    <text evidence="1">The sequence shown here is derived from an EMBL/GenBank/DDBJ whole genome shotgun (WGS) entry which is preliminary data.</text>
</comment>
<protein>
    <submittedName>
        <fullName evidence="1">Uncharacterized protein</fullName>
    </submittedName>
</protein>
<evidence type="ECO:0000313" key="1">
    <source>
        <dbReference type="EMBL" id="OGL70611.1"/>
    </source>
</evidence>
<name>A0A1F7TX55_9BACT</name>
<sequence length="400" mass="44453">MKRVLLVGCGAEIGASLLAMNDPSRDGFSIDTILTRSIEPDAHNPHLKPLDSLYARIVLAQPQMLDEVKVCHERDTLMIRGREIRVYFGESETANVGDLGGPFDVCILATSKKQIGTPALTERFLYSARYVIGVAEAPGIPALYANLIGVARHLLPNPPRAIGNHRIFCLGSCQSNGWHAQLRALLDMASRYQLTFDMRGTEIDIVHPDTPTGRLGTHSVEARSQDPRNNFRPSFSQIEQSMRLLFPQGHHVHTVSLRTLTMPPGYQISRFYFSYAHPEGKRLNRQDILDSFEETAREYPDTLRLAHVPLGSRGFEASESSAIMLAGEHYLRFVHDPFQQGGSSVLCELIAQCYVHNVRGYCRSVLNTIRLLTQDANPLAFFPVEAPATLTAVPSHVISV</sequence>
<accession>A0A1F7TX55</accession>
<dbReference type="STRING" id="1802389.A3C17_03360"/>
<gene>
    <name evidence="1" type="ORF">A3C17_03360</name>
</gene>
<proteinExistence type="predicted"/>
<reference evidence="1 2" key="1">
    <citation type="journal article" date="2016" name="Nat. Commun.">
        <title>Thousands of microbial genomes shed light on interconnected biogeochemical processes in an aquifer system.</title>
        <authorList>
            <person name="Anantharaman K."/>
            <person name="Brown C.T."/>
            <person name="Hug L.A."/>
            <person name="Sharon I."/>
            <person name="Castelle C.J."/>
            <person name="Probst A.J."/>
            <person name="Thomas B.C."/>
            <person name="Singh A."/>
            <person name="Wilkins M.J."/>
            <person name="Karaoz U."/>
            <person name="Brodie E.L."/>
            <person name="Williams K.H."/>
            <person name="Hubbard S.S."/>
            <person name="Banfield J.F."/>
        </authorList>
    </citation>
    <scope>NUCLEOTIDE SEQUENCE [LARGE SCALE GENOMIC DNA]</scope>
</reference>
<dbReference type="AlphaFoldDB" id="A0A1F7TX55"/>